<protein>
    <recommendedName>
        <fullName evidence="8">Cystathionine gamma-synthase</fullName>
    </recommendedName>
</protein>
<comment type="similarity">
    <text evidence="4">Belongs to the trans-sulfuration enzymes family.</text>
</comment>
<feature type="modified residue" description="N6-(pyridoxal phosphate)lysine" evidence="3">
    <location>
        <position position="198"/>
    </location>
</feature>
<dbReference type="PIRSF" id="PIRSF001434">
    <property type="entry name" value="CGS"/>
    <property type="match status" value="1"/>
</dbReference>
<evidence type="ECO:0000256" key="4">
    <source>
        <dbReference type="RuleBase" id="RU362118"/>
    </source>
</evidence>
<dbReference type="OrthoDB" id="3512640at2759"/>
<keyword evidence="5" id="KW-0175">Coiled coil</keyword>
<accession>A0A0B7G0H3</accession>
<dbReference type="Gene3D" id="3.40.640.10">
    <property type="entry name" value="Type I PLP-dependent aspartate aminotransferase-like (Major domain)"/>
    <property type="match status" value="1"/>
</dbReference>
<dbReference type="GO" id="GO:0016846">
    <property type="term" value="F:carbon-sulfur lyase activity"/>
    <property type="evidence" value="ECO:0007669"/>
    <property type="project" value="TreeGrafter"/>
</dbReference>
<organism evidence="6 7">
    <name type="scientific">Thanatephorus cucumeris (strain AG1-IB / isolate 7/3/14)</name>
    <name type="common">Lettuce bottom rot fungus</name>
    <name type="synonym">Rhizoctonia solani</name>
    <dbReference type="NCBI Taxonomy" id="1108050"/>
    <lineage>
        <taxon>Eukaryota</taxon>
        <taxon>Fungi</taxon>
        <taxon>Dikarya</taxon>
        <taxon>Basidiomycota</taxon>
        <taxon>Agaricomycotina</taxon>
        <taxon>Agaricomycetes</taxon>
        <taxon>Cantharellales</taxon>
        <taxon>Ceratobasidiaceae</taxon>
        <taxon>Rhizoctonia</taxon>
        <taxon>Rhizoctonia solani AG-1</taxon>
    </lineage>
</organism>
<reference evidence="6 7" key="1">
    <citation type="submission" date="2014-11" db="EMBL/GenBank/DDBJ databases">
        <authorList>
            <person name="Wibberg Daniel"/>
        </authorList>
    </citation>
    <scope>NUCLEOTIDE SEQUENCE [LARGE SCALE GENOMIC DNA]</scope>
    <source>
        <strain evidence="6">Rhizoctonia solani AG1-IB 7/3/14</strain>
    </source>
</reference>
<name>A0A0B7G0H3_THACB</name>
<gene>
    <name evidence="6" type="ORF">RSOLAG1IB_05477</name>
</gene>
<dbReference type="InterPro" id="IPR054542">
    <property type="entry name" value="Cys_met_metab_PP"/>
</dbReference>
<keyword evidence="7" id="KW-1185">Reference proteome</keyword>
<dbReference type="FunFam" id="3.40.640.10:FF:000072">
    <property type="entry name" value="Putative cystathionine beta-lyase"/>
    <property type="match status" value="1"/>
</dbReference>
<dbReference type="STRING" id="1108050.A0A0B7G0H3"/>
<feature type="coiled-coil region" evidence="5">
    <location>
        <begin position="362"/>
        <end position="389"/>
    </location>
</feature>
<dbReference type="EMBL" id="LN679108">
    <property type="protein sequence ID" value="CEL63716.1"/>
    <property type="molecule type" value="Genomic_DNA"/>
</dbReference>
<dbReference type="InterPro" id="IPR000277">
    <property type="entry name" value="Cys/Met-Metab_PyrdxlP-dep_enz"/>
</dbReference>
<dbReference type="Pfam" id="PF01053">
    <property type="entry name" value="Cys_Met_Meta_PP"/>
    <property type="match status" value="1"/>
</dbReference>
<dbReference type="InterPro" id="IPR015422">
    <property type="entry name" value="PyrdxlP-dep_Trfase_small"/>
</dbReference>
<dbReference type="InterPro" id="IPR015424">
    <property type="entry name" value="PyrdxlP-dep_Trfase"/>
</dbReference>
<dbReference type="Gene3D" id="3.90.1150.10">
    <property type="entry name" value="Aspartate Aminotransferase, domain 1"/>
    <property type="match status" value="1"/>
</dbReference>
<dbReference type="InterPro" id="IPR015421">
    <property type="entry name" value="PyrdxlP-dep_Trfase_major"/>
</dbReference>
<dbReference type="Proteomes" id="UP000059188">
    <property type="component" value="Unassembled WGS sequence"/>
</dbReference>
<evidence type="ECO:0000256" key="3">
    <source>
        <dbReference type="PIRSR" id="PIRSR001434-2"/>
    </source>
</evidence>
<dbReference type="PANTHER" id="PTHR11808">
    <property type="entry name" value="TRANS-SULFURATION ENZYME FAMILY MEMBER"/>
    <property type="match status" value="1"/>
</dbReference>
<comment type="cofactor">
    <cofactor evidence="1 4">
        <name>pyridoxal 5'-phosphate</name>
        <dbReference type="ChEBI" id="CHEBI:597326"/>
    </cofactor>
</comment>
<dbReference type="GO" id="GO:0030170">
    <property type="term" value="F:pyridoxal phosphate binding"/>
    <property type="evidence" value="ECO:0007669"/>
    <property type="project" value="InterPro"/>
</dbReference>
<evidence type="ECO:0000313" key="7">
    <source>
        <dbReference type="Proteomes" id="UP000059188"/>
    </source>
</evidence>
<dbReference type="GO" id="GO:0005737">
    <property type="term" value="C:cytoplasm"/>
    <property type="evidence" value="ECO:0007669"/>
    <property type="project" value="TreeGrafter"/>
</dbReference>
<keyword evidence="2 3" id="KW-0663">Pyridoxal phosphate</keyword>
<dbReference type="PANTHER" id="PTHR11808:SF35">
    <property type="entry name" value="CYSTATHIONINE GAMMA-SYNTHASE (AFU_ORTHOLOGUE AFUA_7G01590)"/>
    <property type="match status" value="1"/>
</dbReference>
<evidence type="ECO:0000256" key="1">
    <source>
        <dbReference type="ARBA" id="ARBA00001933"/>
    </source>
</evidence>
<dbReference type="SUPFAM" id="SSF53383">
    <property type="entry name" value="PLP-dependent transferases"/>
    <property type="match status" value="1"/>
</dbReference>
<sequence length="394" mass="43505">MSKNLELATRLLHADDEAHSEGNVAPAISVSTTFRAPGPVKLEYPDEPDVSSPQRHIYSRYTTPITTRVEKVLSALLGAHAITYASGIAATYAALVHLNPKRLAIRDGYHGVHVSIDVYKKARPELELIDIDDDFMAGDVCWVETPLNPTGEARNLKYYAEKIHAVGGCLIVDSTFAPPPIQDPFAWGADIVLHSGTKYLGGHSDLLCGVLAVKDLEEWRALWHNRTFMGNMMGSLESFLLLRSLRTLELRVTRQAANGTALAQWLHKISQTPVGQSWDGVRGGSIRHVWHSTLQDQKDQEWIKKQMPGGGPACFSIMLDDPNEARVLPYMLKLFTPATSLGGVESLIEQRHLSDPGADKRLIRLSIGLENLEDLKEDLRQALNGVSAKVKARL</sequence>
<dbReference type="AlphaFoldDB" id="A0A0B7G0H3"/>
<dbReference type="GO" id="GO:0019346">
    <property type="term" value="P:transsulfuration"/>
    <property type="evidence" value="ECO:0007669"/>
    <property type="project" value="InterPro"/>
</dbReference>
<dbReference type="PROSITE" id="PS00868">
    <property type="entry name" value="CYS_MET_METAB_PP"/>
    <property type="match status" value="1"/>
</dbReference>
<evidence type="ECO:0000256" key="2">
    <source>
        <dbReference type="ARBA" id="ARBA00022898"/>
    </source>
</evidence>
<evidence type="ECO:0008006" key="8">
    <source>
        <dbReference type="Google" id="ProtNLM"/>
    </source>
</evidence>
<evidence type="ECO:0000256" key="5">
    <source>
        <dbReference type="SAM" id="Coils"/>
    </source>
</evidence>
<evidence type="ECO:0000313" key="6">
    <source>
        <dbReference type="EMBL" id="CEL63716.1"/>
    </source>
</evidence>
<proteinExistence type="inferred from homology"/>